<evidence type="ECO:0000313" key="4">
    <source>
        <dbReference type="Proteomes" id="UP000238348"/>
    </source>
</evidence>
<organism evidence="3 4">
    <name type="scientific">Sorangium cellulosum</name>
    <name type="common">Polyangium cellulosum</name>
    <dbReference type="NCBI Taxonomy" id="56"/>
    <lineage>
        <taxon>Bacteria</taxon>
        <taxon>Pseudomonadati</taxon>
        <taxon>Myxococcota</taxon>
        <taxon>Polyangia</taxon>
        <taxon>Polyangiales</taxon>
        <taxon>Polyangiaceae</taxon>
        <taxon>Sorangium</taxon>
    </lineage>
</organism>
<proteinExistence type="predicted"/>
<evidence type="ECO:0000313" key="3">
    <source>
        <dbReference type="EMBL" id="AUX41382.1"/>
    </source>
</evidence>
<feature type="compositionally biased region" description="Low complexity" evidence="1">
    <location>
        <begin position="113"/>
        <end position="128"/>
    </location>
</feature>
<dbReference type="AlphaFoldDB" id="A0A2L0EQ42"/>
<feature type="chain" id="PRO_5014998651" description="Secreted protein" evidence="2">
    <location>
        <begin position="25"/>
        <end position="128"/>
    </location>
</feature>
<dbReference type="EMBL" id="CP012673">
    <property type="protein sequence ID" value="AUX41382.1"/>
    <property type="molecule type" value="Genomic_DNA"/>
</dbReference>
<keyword evidence="2" id="KW-0732">Signal</keyword>
<evidence type="ECO:0000256" key="1">
    <source>
        <dbReference type="SAM" id="MobiDB-lite"/>
    </source>
</evidence>
<sequence>MGACRRSWLFGGLALVLPASVLLAGCVVASEEGDEQTGERGSDLDPVAFEQAPGSQGHGDARVREIVDAAALPARGPTRLPSVEERLPAATYVRSREQEKADPAPIPWQPQEGSEVSAPSSSGSDGTR</sequence>
<reference evidence="3 4" key="1">
    <citation type="submission" date="2015-09" db="EMBL/GenBank/DDBJ databases">
        <title>Sorangium comparison.</title>
        <authorList>
            <person name="Zaburannyi N."/>
            <person name="Bunk B."/>
            <person name="Overmann J."/>
            <person name="Mueller R."/>
        </authorList>
    </citation>
    <scope>NUCLEOTIDE SEQUENCE [LARGE SCALE GENOMIC DNA]</scope>
    <source>
        <strain evidence="3 4">So ce26</strain>
    </source>
</reference>
<accession>A0A2L0EQ42</accession>
<protein>
    <recommendedName>
        <fullName evidence="5">Secreted protein</fullName>
    </recommendedName>
</protein>
<evidence type="ECO:0008006" key="5">
    <source>
        <dbReference type="Google" id="ProtNLM"/>
    </source>
</evidence>
<feature type="region of interest" description="Disordered" evidence="1">
    <location>
        <begin position="30"/>
        <end position="60"/>
    </location>
</feature>
<gene>
    <name evidence="3" type="ORF">SOCE26_027940</name>
</gene>
<evidence type="ECO:0000256" key="2">
    <source>
        <dbReference type="SAM" id="SignalP"/>
    </source>
</evidence>
<dbReference type="PROSITE" id="PS51257">
    <property type="entry name" value="PROKAR_LIPOPROTEIN"/>
    <property type="match status" value="1"/>
</dbReference>
<dbReference type="Proteomes" id="UP000238348">
    <property type="component" value="Chromosome"/>
</dbReference>
<name>A0A2L0EQ42_SORCE</name>
<feature type="signal peptide" evidence="2">
    <location>
        <begin position="1"/>
        <end position="24"/>
    </location>
</feature>
<feature type="region of interest" description="Disordered" evidence="1">
    <location>
        <begin position="74"/>
        <end position="128"/>
    </location>
</feature>